<evidence type="ECO:0000313" key="2">
    <source>
        <dbReference type="EMBL" id="CCQ34874.1"/>
    </source>
</evidence>
<dbReference type="InterPro" id="IPR056613">
    <property type="entry name" value="DUF7287"/>
</dbReference>
<dbReference type="EMBL" id="HF571520">
    <property type="protein sequence ID" value="CCQ34874.1"/>
    <property type="molecule type" value="Genomic_DNA"/>
</dbReference>
<dbReference type="Proteomes" id="UP000015381">
    <property type="component" value="Chromosome I"/>
</dbReference>
<accession>F7PIB6</accession>
<dbReference type="Pfam" id="PF23958">
    <property type="entry name" value="DUF7287"/>
    <property type="match status" value="1"/>
</dbReference>
<evidence type="ECO:0000256" key="1">
    <source>
        <dbReference type="SAM" id="Phobius"/>
    </source>
</evidence>
<feature type="transmembrane region" description="Helical" evidence="1">
    <location>
        <begin position="12"/>
        <end position="29"/>
    </location>
</feature>
<dbReference type="AlphaFoldDB" id="F7PIB6"/>
<reference evidence="2 3" key="1">
    <citation type="journal article" date="2014" name="Environ. Microbiol.">
        <title>Halorhabdus tiamatea: proteogenomics and glycosidase activity measurements identify the first cultivated euryarchaeon from a deep-sea anoxic brine lake as potential polysaccharide degrader.</title>
        <authorList>
            <person name="Werner J."/>
            <person name="Ferrer M."/>
            <person name="Michel G."/>
            <person name="Mann A.J."/>
            <person name="Huang S."/>
            <person name="Juarez S."/>
            <person name="Ciordia S."/>
            <person name="Albar J.P."/>
            <person name="Alcaide M."/>
            <person name="La Cono V."/>
            <person name="Yakimov M.M."/>
            <person name="Antunes A."/>
            <person name="Taborda M."/>
            <person name="Da Costa M.S."/>
            <person name="Amann R.I."/>
            <person name="Gloeckner F.O."/>
            <person name="Golyshina O.V."/>
            <person name="Golyshin P.N."/>
            <person name="Teeling H."/>
        </authorList>
    </citation>
    <scope>NUCLEOTIDE SEQUENCE [LARGE SCALE GENOMIC DNA]</scope>
    <source>
        <strain evidence="3">SARL4B</strain>
    </source>
</reference>
<dbReference type="KEGG" id="hti:HTIA_2772"/>
<organism evidence="2 3">
    <name type="scientific">Halorhabdus tiamatea SARL4B</name>
    <dbReference type="NCBI Taxonomy" id="1033806"/>
    <lineage>
        <taxon>Archaea</taxon>
        <taxon>Methanobacteriati</taxon>
        <taxon>Methanobacteriota</taxon>
        <taxon>Stenosarchaea group</taxon>
        <taxon>Halobacteria</taxon>
        <taxon>Halobacteriales</taxon>
        <taxon>Haloarculaceae</taxon>
        <taxon>Halorhabdus</taxon>
    </lineage>
</organism>
<dbReference type="OrthoDB" id="125215at2157"/>
<keyword evidence="1" id="KW-1133">Transmembrane helix</keyword>
<name>F7PIB6_9EURY</name>
<dbReference type="HOGENOM" id="CLU_1754670_0_0_2"/>
<sequence length="148" mass="16048">MSVRGQTTYDYLLGISLLLIAITAVFWLFPQVFDPFFDPVSSDQDKMADQLAAEVIETNATTTGERTLNVSTGTFTAKYLAELKDRSGVPDLRKVNLTLRRSGTIEASGGPSEPSGKPLASSVRTVRTTQAGNLDNCTTACDLVVRVW</sequence>
<protein>
    <submittedName>
        <fullName evidence="2">Uncharacterized protein</fullName>
    </submittedName>
</protein>
<keyword evidence="3" id="KW-1185">Reference proteome</keyword>
<evidence type="ECO:0000313" key="3">
    <source>
        <dbReference type="Proteomes" id="UP000015381"/>
    </source>
</evidence>
<keyword evidence="1" id="KW-0472">Membrane</keyword>
<proteinExistence type="predicted"/>
<keyword evidence="1" id="KW-0812">Transmembrane</keyword>
<gene>
    <name evidence="2" type="ORF">HTIA_2772</name>
</gene>